<organism evidence="12 13">
    <name type="scientific">Streptomonospora alba</name>
    <dbReference type="NCBI Taxonomy" id="183763"/>
    <lineage>
        <taxon>Bacteria</taxon>
        <taxon>Bacillati</taxon>
        <taxon>Actinomycetota</taxon>
        <taxon>Actinomycetes</taxon>
        <taxon>Streptosporangiales</taxon>
        <taxon>Nocardiopsidaceae</taxon>
        <taxon>Streptomonospora</taxon>
    </lineage>
</organism>
<keyword evidence="5 10" id="KW-0378">Hydrolase</keyword>
<feature type="binding site" evidence="10">
    <location>
        <begin position="11"/>
        <end position="16"/>
    </location>
    <ligand>
        <name>substrate</name>
    </ligand>
</feature>
<feature type="binding site" evidence="10">
    <location>
        <position position="75"/>
    </location>
    <ligand>
        <name>Mg(2+)</name>
        <dbReference type="ChEBI" id="CHEBI:18420"/>
    </ligand>
</feature>
<dbReference type="InterPro" id="IPR029001">
    <property type="entry name" value="ITPase-like_fam"/>
</dbReference>
<dbReference type="GO" id="GO:0036220">
    <property type="term" value="F:ITP diphosphatase activity"/>
    <property type="evidence" value="ECO:0007669"/>
    <property type="project" value="UniProtKB-UniRule"/>
</dbReference>
<sequence>MSDRITVVLATRNAKKLPEMRAILTEAGLDADVVGLADYPDAPEVAETEATFTGNARLKAHAIARHTGLPAVADDSGLRVDALNGMPGVLSARWSGRFGAESGDRDAANLDLVLDQLADTPDERRGAEFVAAAVLVVPHGAAPGPEKEVEEAVEGVLRGRLLRERRGGAGFGYDPIFVPDGWTRTTAEMSAEEKNAISHRGIAFRKLARRLGERL</sequence>
<evidence type="ECO:0000256" key="1">
    <source>
        <dbReference type="ARBA" id="ARBA00008023"/>
    </source>
</evidence>
<evidence type="ECO:0000256" key="3">
    <source>
        <dbReference type="ARBA" id="ARBA00022723"/>
    </source>
</evidence>
<dbReference type="GO" id="GO:0017111">
    <property type="term" value="F:ribonucleoside triphosphate phosphatase activity"/>
    <property type="evidence" value="ECO:0007669"/>
    <property type="project" value="InterPro"/>
</dbReference>
<dbReference type="HAMAP" id="MF_01405">
    <property type="entry name" value="Non_canon_purine_NTPase"/>
    <property type="match status" value="1"/>
</dbReference>
<comment type="similarity">
    <text evidence="1 10 11">Belongs to the HAM1 NTPase family.</text>
</comment>
<keyword evidence="13" id="KW-1185">Reference proteome</keyword>
<evidence type="ECO:0000256" key="10">
    <source>
        <dbReference type="HAMAP-Rule" id="MF_01405"/>
    </source>
</evidence>
<dbReference type="FunFam" id="3.90.950.10:FF:000001">
    <property type="entry name" value="dITP/XTP pyrophosphatase"/>
    <property type="match status" value="1"/>
</dbReference>
<keyword evidence="3 10" id="KW-0479">Metal-binding</keyword>
<comment type="catalytic activity">
    <reaction evidence="8 10">
        <text>dITP + H2O = dIMP + diphosphate + H(+)</text>
        <dbReference type="Rhea" id="RHEA:28342"/>
        <dbReference type="ChEBI" id="CHEBI:15377"/>
        <dbReference type="ChEBI" id="CHEBI:15378"/>
        <dbReference type="ChEBI" id="CHEBI:33019"/>
        <dbReference type="ChEBI" id="CHEBI:61194"/>
        <dbReference type="ChEBI" id="CHEBI:61382"/>
        <dbReference type="EC" id="3.6.1.66"/>
    </reaction>
</comment>
<dbReference type="RefSeq" id="WP_040275797.1">
    <property type="nucleotide sequence ID" value="NZ_JROO01000040.1"/>
</dbReference>
<feature type="active site" description="Proton acceptor" evidence="10">
    <location>
        <position position="75"/>
    </location>
</feature>
<dbReference type="PANTHER" id="PTHR11067:SF9">
    <property type="entry name" value="INOSINE TRIPHOSPHATE PYROPHOSPHATASE"/>
    <property type="match status" value="1"/>
</dbReference>
<gene>
    <name evidence="12" type="ORF">LP52_19835</name>
</gene>
<dbReference type="EC" id="3.6.1.66" evidence="10"/>
<feature type="binding site" evidence="10">
    <location>
        <begin position="199"/>
        <end position="200"/>
    </location>
    <ligand>
        <name>substrate</name>
    </ligand>
</feature>
<comment type="cofactor">
    <cofactor evidence="10">
        <name>Mg(2+)</name>
        <dbReference type="ChEBI" id="CHEBI:18420"/>
    </cofactor>
    <text evidence="10">Binds 1 Mg(2+) ion per subunit.</text>
</comment>
<dbReference type="AlphaFoldDB" id="A0A0C2FDJ4"/>
<evidence type="ECO:0000256" key="11">
    <source>
        <dbReference type="RuleBase" id="RU003781"/>
    </source>
</evidence>
<evidence type="ECO:0000256" key="6">
    <source>
        <dbReference type="ARBA" id="ARBA00022842"/>
    </source>
</evidence>
<name>A0A0C2FDJ4_9ACTN</name>
<proteinExistence type="inferred from homology"/>
<comment type="catalytic activity">
    <reaction evidence="9 10">
        <text>XTP + H2O = XMP + diphosphate + H(+)</text>
        <dbReference type="Rhea" id="RHEA:28610"/>
        <dbReference type="ChEBI" id="CHEBI:15377"/>
        <dbReference type="ChEBI" id="CHEBI:15378"/>
        <dbReference type="ChEBI" id="CHEBI:33019"/>
        <dbReference type="ChEBI" id="CHEBI:57464"/>
        <dbReference type="ChEBI" id="CHEBI:61314"/>
        <dbReference type="EC" id="3.6.1.66"/>
    </reaction>
</comment>
<evidence type="ECO:0000256" key="7">
    <source>
        <dbReference type="ARBA" id="ARBA00023080"/>
    </source>
</evidence>
<comment type="subunit">
    <text evidence="2 10">Homodimer.</text>
</comment>
<dbReference type="NCBIfam" id="TIGR00042">
    <property type="entry name" value="RdgB/HAM1 family non-canonical purine NTP pyrophosphatase"/>
    <property type="match status" value="1"/>
</dbReference>
<dbReference type="GO" id="GO:0005829">
    <property type="term" value="C:cytosol"/>
    <property type="evidence" value="ECO:0007669"/>
    <property type="project" value="TreeGrafter"/>
</dbReference>
<accession>A0A0C2FDJ4</accession>
<dbReference type="SUPFAM" id="SSF52972">
    <property type="entry name" value="ITPase-like"/>
    <property type="match status" value="1"/>
</dbReference>
<dbReference type="Pfam" id="PF01725">
    <property type="entry name" value="Ham1p_like"/>
    <property type="match status" value="1"/>
</dbReference>
<dbReference type="GO" id="GO:0036222">
    <property type="term" value="F:XTP diphosphatase activity"/>
    <property type="evidence" value="ECO:0007669"/>
    <property type="project" value="UniProtKB-UniRule"/>
</dbReference>
<evidence type="ECO:0000256" key="8">
    <source>
        <dbReference type="ARBA" id="ARBA00051875"/>
    </source>
</evidence>
<evidence type="ECO:0000256" key="2">
    <source>
        <dbReference type="ARBA" id="ARBA00011738"/>
    </source>
</evidence>
<evidence type="ECO:0000313" key="13">
    <source>
        <dbReference type="Proteomes" id="UP000031675"/>
    </source>
</evidence>
<dbReference type="OrthoDB" id="9807456at2"/>
<evidence type="ECO:0000256" key="5">
    <source>
        <dbReference type="ARBA" id="ARBA00022801"/>
    </source>
</evidence>
<dbReference type="GO" id="GO:0009146">
    <property type="term" value="P:purine nucleoside triphosphate catabolic process"/>
    <property type="evidence" value="ECO:0007669"/>
    <property type="project" value="UniProtKB-UniRule"/>
</dbReference>
<dbReference type="GO" id="GO:0000166">
    <property type="term" value="F:nucleotide binding"/>
    <property type="evidence" value="ECO:0007669"/>
    <property type="project" value="UniProtKB-KW"/>
</dbReference>
<evidence type="ECO:0000256" key="4">
    <source>
        <dbReference type="ARBA" id="ARBA00022741"/>
    </source>
</evidence>
<dbReference type="GO" id="GO:0009117">
    <property type="term" value="P:nucleotide metabolic process"/>
    <property type="evidence" value="ECO:0007669"/>
    <property type="project" value="UniProtKB-KW"/>
</dbReference>
<dbReference type="GO" id="GO:0035870">
    <property type="term" value="F:dITP diphosphatase activity"/>
    <property type="evidence" value="ECO:0007669"/>
    <property type="project" value="UniProtKB-UniRule"/>
</dbReference>
<evidence type="ECO:0000313" key="12">
    <source>
        <dbReference type="EMBL" id="KIH97234.1"/>
    </source>
</evidence>
<feature type="binding site" evidence="10">
    <location>
        <position position="194"/>
    </location>
    <ligand>
        <name>substrate</name>
    </ligand>
</feature>
<dbReference type="CDD" id="cd00515">
    <property type="entry name" value="HAM1"/>
    <property type="match status" value="1"/>
</dbReference>
<keyword evidence="7 10" id="KW-0546">Nucleotide metabolism</keyword>
<feature type="binding site" evidence="10">
    <location>
        <begin position="171"/>
        <end position="174"/>
    </location>
    <ligand>
        <name>substrate</name>
    </ligand>
</feature>
<evidence type="ECO:0000256" key="9">
    <source>
        <dbReference type="ARBA" id="ARBA00052017"/>
    </source>
</evidence>
<comment type="caution">
    <text evidence="12">The sequence shown here is derived from an EMBL/GenBank/DDBJ whole genome shotgun (WGS) entry which is preliminary data.</text>
</comment>
<comment type="caution">
    <text evidence="10">Lacks conserved residue(s) required for the propagation of feature annotation.</text>
</comment>
<dbReference type="InterPro" id="IPR002637">
    <property type="entry name" value="RdgB/HAM1"/>
</dbReference>
<dbReference type="InterPro" id="IPR020922">
    <property type="entry name" value="dITP/XTP_pyrophosphatase"/>
</dbReference>
<protein>
    <recommendedName>
        <fullName evidence="10">dITP/XTP pyrophosphatase</fullName>
        <ecNumber evidence="10">3.6.1.66</ecNumber>
    </recommendedName>
    <alternativeName>
        <fullName evidence="10">Non-canonical purine NTP pyrophosphatase</fullName>
    </alternativeName>
    <alternativeName>
        <fullName evidence="10">Non-standard purine NTP pyrophosphatase</fullName>
    </alternativeName>
    <alternativeName>
        <fullName evidence="10">Nucleoside-triphosphate diphosphatase</fullName>
    </alternativeName>
    <alternativeName>
        <fullName evidence="10">Nucleoside-triphosphate pyrophosphatase</fullName>
        <shortName evidence="10">NTPase</shortName>
    </alternativeName>
</protein>
<dbReference type="Gene3D" id="3.90.950.10">
    <property type="match status" value="1"/>
</dbReference>
<dbReference type="Proteomes" id="UP000031675">
    <property type="component" value="Unassembled WGS sequence"/>
</dbReference>
<dbReference type="PANTHER" id="PTHR11067">
    <property type="entry name" value="INOSINE TRIPHOSPHATE PYROPHOSPHATASE/HAM1 PROTEIN"/>
    <property type="match status" value="1"/>
</dbReference>
<keyword evidence="6 10" id="KW-0460">Magnesium</keyword>
<reference evidence="13" key="1">
    <citation type="journal article" date="2015" name="Chem. Biol.">
        <title>Structure, bioactivity, and resistance mechanism of streptomonomicin, an unusual lasso Peptide from an understudied halophilic actinomycete.</title>
        <authorList>
            <person name="Metelev M."/>
            <person name="Tietz J.I."/>
            <person name="Melby J.O."/>
            <person name="Blair P.M."/>
            <person name="Zhu L."/>
            <person name="Livnat I."/>
            <person name="Severinov K."/>
            <person name="Mitchell D.A."/>
        </authorList>
    </citation>
    <scope>NUCLEOTIDE SEQUENCE [LARGE SCALE GENOMIC DNA]</scope>
    <source>
        <strain evidence="13">YIM 90003</strain>
    </source>
</reference>
<comment type="catalytic activity">
    <reaction evidence="10">
        <text>ITP + H2O = IMP + diphosphate + H(+)</text>
        <dbReference type="Rhea" id="RHEA:29399"/>
        <dbReference type="ChEBI" id="CHEBI:15377"/>
        <dbReference type="ChEBI" id="CHEBI:15378"/>
        <dbReference type="ChEBI" id="CHEBI:33019"/>
        <dbReference type="ChEBI" id="CHEBI:58053"/>
        <dbReference type="ChEBI" id="CHEBI:61402"/>
        <dbReference type="EC" id="3.6.1.66"/>
    </reaction>
</comment>
<keyword evidence="4 10" id="KW-0547">Nucleotide-binding</keyword>
<feature type="binding site" evidence="10">
    <location>
        <position position="76"/>
    </location>
    <ligand>
        <name>substrate</name>
    </ligand>
</feature>
<dbReference type="GO" id="GO:0046872">
    <property type="term" value="F:metal ion binding"/>
    <property type="evidence" value="ECO:0007669"/>
    <property type="project" value="UniProtKB-KW"/>
</dbReference>
<dbReference type="EMBL" id="JROO01000040">
    <property type="protein sequence ID" value="KIH97234.1"/>
    <property type="molecule type" value="Genomic_DNA"/>
</dbReference>
<comment type="function">
    <text evidence="10">Pyrophosphatase that catalyzes the hydrolysis of nucleoside triphosphates to their monophosphate derivatives, with a high preference for the non-canonical purine nucleotides XTP (xanthosine triphosphate), dITP (deoxyinosine triphosphate) and ITP. Seems to function as a house-cleaning enzyme that removes non-canonical purine nucleotides from the nucleotide pool, thus preventing their incorporation into DNA/RNA and avoiding chromosomal lesions.</text>
</comment>
<dbReference type="STRING" id="183763.LP52_19835"/>